<sequence>MNDQQFMKLALQIASATNGRTWPNPMVGAVVVNNGQIVGMGAHLKAGEPHAEVHALNMAGDKALGATIYVTLEPCSHYGRTPPCADRVIQSGVSRVVIAMLDPNPLVAGQGAERIRQAGIEVVTGVLESEARRMNEVWLTAITKRRPFVWMKAAMTLDGKIAARTGDSKWITSESARQEVHRYRDQADAILVGIGTVLADDPQLTTRLPEGGRSPVRVILDTHLRIPESARVLGPEAPTILVCGPNADPAKIRSLQSQTVDVLQVGLDNGKVNLHQLLDQLYRRQITLLLVEGGAEVHGSFLDAELIDKVTMFVAPKLIGGTGPSPLAGNGFSRMSDAVQLQNISVEMFDNDLAVTGYPDRQFRNMELQDERR</sequence>
<comment type="caution">
    <text evidence="20">The sequence shown here is derived from an EMBL/GenBank/DDBJ whole genome shotgun (WGS) entry which is preliminary data.</text>
</comment>
<dbReference type="Proteomes" id="UP000217785">
    <property type="component" value="Unassembled WGS sequence"/>
</dbReference>
<dbReference type="InterPro" id="IPR002125">
    <property type="entry name" value="CMP_dCMP_dom"/>
</dbReference>
<dbReference type="InterPro" id="IPR004794">
    <property type="entry name" value="Eubact_RibD"/>
</dbReference>
<dbReference type="PANTHER" id="PTHR38011">
    <property type="entry name" value="DIHYDROFOLATE REDUCTASE FAMILY PROTEIN (AFU_ORTHOLOGUE AFUA_8G06820)"/>
    <property type="match status" value="1"/>
</dbReference>
<dbReference type="Gene3D" id="3.40.430.10">
    <property type="entry name" value="Dihydrofolate Reductase, subunit A"/>
    <property type="match status" value="1"/>
</dbReference>
<dbReference type="EC" id="3.5.4.26" evidence="15"/>
<feature type="binding site" evidence="17">
    <location>
        <position position="170"/>
    </location>
    <ligand>
        <name>NADP(+)</name>
        <dbReference type="ChEBI" id="CHEBI:58349"/>
    </ligand>
</feature>
<dbReference type="InterPro" id="IPR002734">
    <property type="entry name" value="RibDG_C"/>
</dbReference>
<evidence type="ECO:0000313" key="20">
    <source>
        <dbReference type="EMBL" id="GAX91849.1"/>
    </source>
</evidence>
<evidence type="ECO:0000256" key="3">
    <source>
        <dbReference type="ARBA" id="ARBA00004910"/>
    </source>
</evidence>
<feature type="binding site" evidence="17">
    <location>
        <position position="200"/>
    </location>
    <ligand>
        <name>NADP(+)</name>
        <dbReference type="ChEBI" id="CHEBI:58349"/>
    </ligand>
</feature>
<feature type="binding site" evidence="18">
    <location>
        <position position="75"/>
    </location>
    <ligand>
        <name>Zn(2+)</name>
        <dbReference type="ChEBI" id="CHEBI:29105"/>
        <note>catalytic</note>
    </ligand>
</feature>
<reference evidence="21" key="1">
    <citation type="submission" date="2017-07" db="EMBL/GenBank/DDBJ databases">
        <title>Draft genome sequence of Effusibacillus lacus strain skLN1.</title>
        <authorList>
            <person name="Watanabe M."/>
            <person name="Kojima H."/>
            <person name="Fukui M."/>
        </authorList>
    </citation>
    <scope>NUCLEOTIDE SEQUENCE [LARGE SCALE GENOMIC DNA]</scope>
    <source>
        <strain evidence="21">skLN1</strain>
    </source>
</reference>
<evidence type="ECO:0000256" key="8">
    <source>
        <dbReference type="ARBA" id="ARBA00022801"/>
    </source>
</evidence>
<dbReference type="GO" id="GO:0008835">
    <property type="term" value="F:diaminohydroxyphosphoribosylaminopyrimidine deaminase activity"/>
    <property type="evidence" value="ECO:0007669"/>
    <property type="project" value="UniProtKB-EC"/>
</dbReference>
<evidence type="ECO:0000259" key="19">
    <source>
        <dbReference type="PROSITE" id="PS51747"/>
    </source>
</evidence>
<evidence type="ECO:0000313" key="21">
    <source>
        <dbReference type="Proteomes" id="UP000217785"/>
    </source>
</evidence>
<dbReference type="GO" id="GO:0008703">
    <property type="term" value="F:5-amino-6-(5-phosphoribosylamino)uracil reductase activity"/>
    <property type="evidence" value="ECO:0007669"/>
    <property type="project" value="UniProtKB-EC"/>
</dbReference>
<gene>
    <name evidence="20" type="ORF">EFBL_3540</name>
</gene>
<feature type="binding site" evidence="17">
    <location>
        <begin position="294"/>
        <end position="300"/>
    </location>
    <ligand>
        <name>NADP(+)</name>
        <dbReference type="ChEBI" id="CHEBI:58349"/>
    </ligand>
</feature>
<feature type="domain" description="CMP/dCMP-type deaminase" evidence="19">
    <location>
        <begin position="1"/>
        <end position="123"/>
    </location>
</feature>
<feature type="binding site" evidence="17">
    <location>
        <position position="184"/>
    </location>
    <ligand>
        <name>substrate</name>
    </ligand>
</feature>
<keyword evidence="12" id="KW-0511">Multifunctional enzyme</keyword>
<dbReference type="NCBIfam" id="TIGR00326">
    <property type="entry name" value="eubact_ribD"/>
    <property type="match status" value="1"/>
</dbReference>
<evidence type="ECO:0000256" key="12">
    <source>
        <dbReference type="ARBA" id="ARBA00023268"/>
    </source>
</evidence>
<dbReference type="PROSITE" id="PS51747">
    <property type="entry name" value="CYT_DCMP_DEAMINASES_2"/>
    <property type="match status" value="1"/>
</dbReference>
<dbReference type="InterPro" id="IPR050765">
    <property type="entry name" value="Riboflavin_Biosynth_HTPR"/>
</dbReference>
<keyword evidence="8 15" id="KW-0378">Hydrolase</keyword>
<evidence type="ECO:0000256" key="13">
    <source>
        <dbReference type="ARBA" id="ARBA00049861"/>
    </source>
</evidence>
<evidence type="ECO:0000256" key="9">
    <source>
        <dbReference type="ARBA" id="ARBA00022833"/>
    </source>
</evidence>
<feature type="binding site" evidence="17">
    <location>
        <position position="207"/>
    </location>
    <ligand>
        <name>substrate</name>
    </ligand>
</feature>
<accession>A0A292YSE4</accession>
<organism evidence="20 21">
    <name type="scientific">Effusibacillus lacus</name>
    <dbReference type="NCBI Taxonomy" id="1348429"/>
    <lineage>
        <taxon>Bacteria</taxon>
        <taxon>Bacillati</taxon>
        <taxon>Bacillota</taxon>
        <taxon>Bacilli</taxon>
        <taxon>Bacillales</taxon>
        <taxon>Alicyclobacillaceae</taxon>
        <taxon>Effusibacillus</taxon>
    </lineage>
</organism>
<dbReference type="InterPro" id="IPR024072">
    <property type="entry name" value="DHFR-like_dom_sf"/>
</dbReference>
<keyword evidence="11 15" id="KW-0560">Oxidoreductase</keyword>
<keyword evidence="21" id="KW-1185">Reference proteome</keyword>
<dbReference type="EC" id="1.1.1.193" evidence="15"/>
<keyword evidence="10 15" id="KW-0521">NADP</keyword>
<evidence type="ECO:0000256" key="6">
    <source>
        <dbReference type="ARBA" id="ARBA00022619"/>
    </source>
</evidence>
<comment type="pathway">
    <text evidence="2 15">Cofactor biosynthesis; riboflavin biosynthesis; 5-amino-6-(D-ribitylamino)uracil from GTP: step 2/4.</text>
</comment>
<evidence type="ECO:0000256" key="18">
    <source>
        <dbReference type="PIRSR" id="PIRSR006769-3"/>
    </source>
</evidence>
<dbReference type="GO" id="GO:0008270">
    <property type="term" value="F:zinc ion binding"/>
    <property type="evidence" value="ECO:0007669"/>
    <property type="project" value="InterPro"/>
</dbReference>
<comment type="similarity">
    <text evidence="5 15">In the C-terminal section; belongs to the HTP reductase family.</text>
</comment>
<comment type="cofactor">
    <cofactor evidence="15 18">
        <name>Zn(2+)</name>
        <dbReference type="ChEBI" id="CHEBI:29105"/>
    </cofactor>
    <text evidence="15 18">Binds 1 zinc ion.</text>
</comment>
<feature type="binding site" evidence="18">
    <location>
        <position position="50"/>
    </location>
    <ligand>
        <name>Zn(2+)</name>
        <dbReference type="ChEBI" id="CHEBI:29105"/>
        <note>catalytic</note>
    </ligand>
</feature>
<comment type="catalytic activity">
    <reaction evidence="13 15">
        <text>5-amino-6-(5-phospho-D-ribitylamino)uracil + NADP(+) = 5-amino-6-(5-phospho-D-ribosylamino)uracil + NADPH + H(+)</text>
        <dbReference type="Rhea" id="RHEA:17845"/>
        <dbReference type="ChEBI" id="CHEBI:15378"/>
        <dbReference type="ChEBI" id="CHEBI:57783"/>
        <dbReference type="ChEBI" id="CHEBI:58349"/>
        <dbReference type="ChEBI" id="CHEBI:58421"/>
        <dbReference type="ChEBI" id="CHEBI:58453"/>
        <dbReference type="EC" id="1.1.1.193"/>
    </reaction>
</comment>
<dbReference type="EMBL" id="BDUF01000109">
    <property type="protein sequence ID" value="GAX91849.1"/>
    <property type="molecule type" value="Genomic_DNA"/>
</dbReference>
<evidence type="ECO:0000256" key="5">
    <source>
        <dbReference type="ARBA" id="ARBA00007417"/>
    </source>
</evidence>
<dbReference type="Pfam" id="PF00383">
    <property type="entry name" value="dCMP_cyt_deam_1"/>
    <property type="match status" value="1"/>
</dbReference>
<comment type="function">
    <text evidence="1 15">Converts 2,5-diamino-6-(ribosylamino)-4(3h)-pyrimidinone 5'-phosphate into 5-amino-6-(ribosylamino)-2,4(1h,3h)-pyrimidinedione 5'-phosphate.</text>
</comment>
<dbReference type="InterPro" id="IPR016192">
    <property type="entry name" value="APOBEC/CMP_deaminase_Zn-bd"/>
</dbReference>
<dbReference type="SUPFAM" id="SSF53597">
    <property type="entry name" value="Dihydrofolate reductase-like"/>
    <property type="match status" value="1"/>
</dbReference>
<name>A0A292YSE4_9BACL</name>
<feature type="binding site" evidence="17">
    <location>
        <position position="222"/>
    </location>
    <ligand>
        <name>NADP(+)</name>
        <dbReference type="ChEBI" id="CHEBI:58349"/>
    </ligand>
</feature>
<proteinExistence type="inferred from homology"/>
<dbReference type="GO" id="GO:0009231">
    <property type="term" value="P:riboflavin biosynthetic process"/>
    <property type="evidence" value="ECO:0007669"/>
    <property type="project" value="UniProtKB-UniPathway"/>
</dbReference>
<comment type="similarity">
    <text evidence="4 15">In the N-terminal section; belongs to the cytidine and deoxycytidylate deaminase family.</text>
</comment>
<evidence type="ECO:0000256" key="1">
    <source>
        <dbReference type="ARBA" id="ARBA00002151"/>
    </source>
</evidence>
<dbReference type="Gene3D" id="3.40.140.10">
    <property type="entry name" value="Cytidine Deaminase, domain 2"/>
    <property type="match status" value="1"/>
</dbReference>
<evidence type="ECO:0000256" key="7">
    <source>
        <dbReference type="ARBA" id="ARBA00022723"/>
    </source>
</evidence>
<feature type="active site" description="Proton donor" evidence="16">
    <location>
        <position position="52"/>
    </location>
</feature>
<comment type="pathway">
    <text evidence="3 15">Cofactor biosynthesis; riboflavin biosynthesis; 5-amino-6-(D-ribitylamino)uracil from GTP: step 3/4.</text>
</comment>
<evidence type="ECO:0000256" key="11">
    <source>
        <dbReference type="ARBA" id="ARBA00023002"/>
    </source>
</evidence>
<dbReference type="CDD" id="cd01284">
    <property type="entry name" value="Riboflavin_deaminase-reductase"/>
    <property type="match status" value="1"/>
</dbReference>
<dbReference type="FunFam" id="3.40.140.10:FF:000025">
    <property type="entry name" value="Riboflavin biosynthesis protein RibD"/>
    <property type="match status" value="1"/>
</dbReference>
<dbReference type="GO" id="GO:0050661">
    <property type="term" value="F:NADP binding"/>
    <property type="evidence" value="ECO:0007669"/>
    <property type="project" value="InterPro"/>
</dbReference>
<feature type="binding site" evidence="17">
    <location>
        <position position="196"/>
    </location>
    <ligand>
        <name>NADP(+)</name>
        <dbReference type="ChEBI" id="CHEBI:58349"/>
    </ligand>
</feature>
<dbReference type="PANTHER" id="PTHR38011:SF7">
    <property type="entry name" value="2,5-DIAMINO-6-RIBOSYLAMINO-4(3H)-PYRIMIDINONE 5'-PHOSPHATE REDUCTASE"/>
    <property type="match status" value="1"/>
</dbReference>
<feature type="binding site" evidence="17">
    <location>
        <position position="292"/>
    </location>
    <ligand>
        <name>substrate</name>
    </ligand>
</feature>
<dbReference type="InterPro" id="IPR016193">
    <property type="entry name" value="Cytidine_deaminase-like"/>
</dbReference>
<evidence type="ECO:0000256" key="10">
    <source>
        <dbReference type="ARBA" id="ARBA00022857"/>
    </source>
</evidence>
<feature type="binding site" evidence="17">
    <location>
        <position position="204"/>
    </location>
    <ligand>
        <name>substrate</name>
    </ligand>
</feature>
<dbReference type="PROSITE" id="PS00903">
    <property type="entry name" value="CYT_DCMP_DEAMINASES_1"/>
    <property type="match status" value="1"/>
</dbReference>
<feature type="binding site" evidence="18">
    <location>
        <position position="84"/>
    </location>
    <ligand>
        <name>Zn(2+)</name>
        <dbReference type="ChEBI" id="CHEBI:29105"/>
        <note>catalytic</note>
    </ligand>
</feature>
<dbReference type="UniPathway" id="UPA00275">
    <property type="reaction ID" value="UER00401"/>
</dbReference>
<evidence type="ECO:0000256" key="16">
    <source>
        <dbReference type="PIRSR" id="PIRSR006769-1"/>
    </source>
</evidence>
<comment type="catalytic activity">
    <reaction evidence="14 15">
        <text>2,5-diamino-6-hydroxy-4-(5-phosphoribosylamino)-pyrimidine + H2O + H(+) = 5-amino-6-(5-phospho-D-ribosylamino)uracil + NH4(+)</text>
        <dbReference type="Rhea" id="RHEA:21868"/>
        <dbReference type="ChEBI" id="CHEBI:15377"/>
        <dbReference type="ChEBI" id="CHEBI:15378"/>
        <dbReference type="ChEBI" id="CHEBI:28938"/>
        <dbReference type="ChEBI" id="CHEBI:58453"/>
        <dbReference type="ChEBI" id="CHEBI:58614"/>
        <dbReference type="EC" id="3.5.4.26"/>
    </reaction>
</comment>
<evidence type="ECO:0000256" key="4">
    <source>
        <dbReference type="ARBA" id="ARBA00005259"/>
    </source>
</evidence>
<keyword evidence="9 15" id="KW-0862">Zinc</keyword>
<protein>
    <recommendedName>
        <fullName evidence="15">Riboflavin biosynthesis protein RibD</fullName>
    </recommendedName>
    <domain>
        <recommendedName>
            <fullName evidence="15">Diaminohydroxyphosphoribosylaminopyrimidine deaminase</fullName>
            <shortName evidence="15">DRAP deaminase</shortName>
            <ecNumber evidence="15">3.5.4.26</ecNumber>
        </recommendedName>
        <alternativeName>
            <fullName evidence="15">Riboflavin-specific deaminase</fullName>
        </alternativeName>
    </domain>
    <domain>
        <recommendedName>
            <fullName evidence="15">5-amino-6-(5-phosphoribosylamino)uracil reductase</fullName>
            <ecNumber evidence="15">1.1.1.193</ecNumber>
        </recommendedName>
        <alternativeName>
            <fullName evidence="15">HTP reductase</fullName>
        </alternativeName>
    </domain>
</protein>
<keyword evidence="6 15" id="KW-0686">Riboflavin biosynthesis</keyword>
<dbReference type="Pfam" id="PF01872">
    <property type="entry name" value="RibD_C"/>
    <property type="match status" value="1"/>
</dbReference>
<evidence type="ECO:0000256" key="17">
    <source>
        <dbReference type="PIRSR" id="PIRSR006769-2"/>
    </source>
</evidence>
<evidence type="ECO:0000256" key="15">
    <source>
        <dbReference type="PIRNR" id="PIRNR006769"/>
    </source>
</evidence>
<dbReference type="SUPFAM" id="SSF53927">
    <property type="entry name" value="Cytidine deaminase-like"/>
    <property type="match status" value="1"/>
</dbReference>
<dbReference type="PIRSF" id="PIRSF006769">
    <property type="entry name" value="RibD"/>
    <property type="match status" value="1"/>
</dbReference>
<evidence type="ECO:0000256" key="14">
    <source>
        <dbReference type="ARBA" id="ARBA00049886"/>
    </source>
</evidence>
<dbReference type="InterPro" id="IPR011549">
    <property type="entry name" value="RibD_C"/>
</dbReference>
<feature type="binding site" evidence="17">
    <location>
        <position position="168"/>
    </location>
    <ligand>
        <name>substrate</name>
    </ligand>
</feature>
<dbReference type="AlphaFoldDB" id="A0A292YSE4"/>
<dbReference type="NCBIfam" id="TIGR00227">
    <property type="entry name" value="ribD_Cterm"/>
    <property type="match status" value="1"/>
</dbReference>
<keyword evidence="7 15" id="KW-0479">Metal-binding</keyword>
<feature type="binding site" evidence="17">
    <location>
        <position position="154"/>
    </location>
    <ligand>
        <name>NADP(+)</name>
        <dbReference type="ChEBI" id="CHEBI:58349"/>
    </ligand>
</feature>
<evidence type="ECO:0000256" key="2">
    <source>
        <dbReference type="ARBA" id="ARBA00004882"/>
    </source>
</evidence>